<keyword evidence="2" id="KW-1185">Reference proteome</keyword>
<proteinExistence type="predicted"/>
<organism evidence="1 2">
    <name type="scientific">Carex littledalei</name>
    <dbReference type="NCBI Taxonomy" id="544730"/>
    <lineage>
        <taxon>Eukaryota</taxon>
        <taxon>Viridiplantae</taxon>
        <taxon>Streptophyta</taxon>
        <taxon>Embryophyta</taxon>
        <taxon>Tracheophyta</taxon>
        <taxon>Spermatophyta</taxon>
        <taxon>Magnoliopsida</taxon>
        <taxon>Liliopsida</taxon>
        <taxon>Poales</taxon>
        <taxon>Cyperaceae</taxon>
        <taxon>Cyperoideae</taxon>
        <taxon>Cariceae</taxon>
        <taxon>Carex</taxon>
        <taxon>Carex subgen. Euthyceras</taxon>
    </lineage>
</organism>
<gene>
    <name evidence="1" type="ORF">FCM35_KLT17019</name>
</gene>
<dbReference type="Proteomes" id="UP000623129">
    <property type="component" value="Unassembled WGS sequence"/>
</dbReference>
<evidence type="ECO:0000313" key="2">
    <source>
        <dbReference type="Proteomes" id="UP000623129"/>
    </source>
</evidence>
<dbReference type="SUPFAM" id="SSF57850">
    <property type="entry name" value="RING/U-box"/>
    <property type="match status" value="1"/>
</dbReference>
<accession>A0A833RFP2</accession>
<dbReference type="OrthoDB" id="1711136at2759"/>
<protein>
    <submittedName>
        <fullName evidence="1">Uncharacterized protein</fullName>
    </submittedName>
</protein>
<name>A0A833RFP2_9POAL</name>
<sequence>MPPLRHCSALDSPPPVLRHYLRPPSLVSFVFDATVDGRLVSLPELEVTNVEDDESGKDCVICLSELRNTDALPCRHMRNYDELED</sequence>
<evidence type="ECO:0000313" key="1">
    <source>
        <dbReference type="EMBL" id="KAF3338182.1"/>
    </source>
</evidence>
<reference evidence="1" key="1">
    <citation type="submission" date="2020-01" db="EMBL/GenBank/DDBJ databases">
        <title>Genome sequence of Kobresia littledalei, the first chromosome-level genome in the family Cyperaceae.</title>
        <authorList>
            <person name="Qu G."/>
        </authorList>
    </citation>
    <scope>NUCLEOTIDE SEQUENCE</scope>
    <source>
        <strain evidence="1">C.B.Clarke</strain>
        <tissue evidence="1">Leaf</tissue>
    </source>
</reference>
<dbReference type="EMBL" id="SWLB01000005">
    <property type="protein sequence ID" value="KAF3338182.1"/>
    <property type="molecule type" value="Genomic_DNA"/>
</dbReference>
<dbReference type="AlphaFoldDB" id="A0A833RFP2"/>
<comment type="caution">
    <text evidence="1">The sequence shown here is derived from an EMBL/GenBank/DDBJ whole genome shotgun (WGS) entry which is preliminary data.</text>
</comment>